<sequence length="341" mass="35796">MTSIQPIRAWHITSGAGIEGLTLREHDPVPAALAPGEVHVAVHAVSLSFRELLVARGRYVLPVKPDVVAVSDGAGEVVAVGPGVRRFKPGDRVAAALFPHWLDGPLTPESLPQLGGTLDGMLAEEVVLPERALVHAPANLTHAEAATLPCAAVTAWNALTGDGRGVHRGQTVVATGSGGVSLFAVQLGRLLGLRVLATTGSPAKADRLRALGADAVLDRRADWPAEVRRLTAGRGADRVIDTAGALPEALDCLTLDGHVALVGAVSGDWPALDPRLIFAKAATVRAVAVATRTQFEALNAFITAHDLHPPIARTFPFHQAREAYHHYESADPFGKVVITVR</sequence>
<evidence type="ECO:0000313" key="3">
    <source>
        <dbReference type="Proteomes" id="UP001589608"/>
    </source>
</evidence>
<dbReference type="PANTHER" id="PTHR45033">
    <property type="match status" value="1"/>
</dbReference>
<dbReference type="EMBL" id="JBHMCA010000054">
    <property type="protein sequence ID" value="MFB9447677.1"/>
    <property type="molecule type" value="Genomic_DNA"/>
</dbReference>
<organism evidence="2 3">
    <name type="scientific">Dactylosporangium vinaceum</name>
    <dbReference type="NCBI Taxonomy" id="53362"/>
    <lineage>
        <taxon>Bacteria</taxon>
        <taxon>Bacillati</taxon>
        <taxon>Actinomycetota</taxon>
        <taxon>Actinomycetes</taxon>
        <taxon>Micromonosporales</taxon>
        <taxon>Micromonosporaceae</taxon>
        <taxon>Dactylosporangium</taxon>
    </lineage>
</organism>
<dbReference type="PANTHER" id="PTHR45033:SF2">
    <property type="entry name" value="ZINC-TYPE ALCOHOL DEHYDROGENASE-LIKE PROTEIN C1773.06C"/>
    <property type="match status" value="1"/>
</dbReference>
<feature type="domain" description="Enoyl reductase (ER)" evidence="1">
    <location>
        <begin position="16"/>
        <end position="338"/>
    </location>
</feature>
<dbReference type="Gene3D" id="3.90.180.10">
    <property type="entry name" value="Medium-chain alcohol dehydrogenases, catalytic domain"/>
    <property type="match status" value="1"/>
</dbReference>
<dbReference type="InterPro" id="IPR052711">
    <property type="entry name" value="Zinc_ADH-like"/>
</dbReference>
<gene>
    <name evidence="2" type="ORF">ACFFTR_31685</name>
</gene>
<dbReference type="SUPFAM" id="SSF50129">
    <property type="entry name" value="GroES-like"/>
    <property type="match status" value="1"/>
</dbReference>
<dbReference type="EC" id="1.1.1.-" evidence="2"/>
<dbReference type="InterPro" id="IPR013149">
    <property type="entry name" value="ADH-like_C"/>
</dbReference>
<dbReference type="Proteomes" id="UP001589608">
    <property type="component" value="Unassembled WGS sequence"/>
</dbReference>
<dbReference type="InterPro" id="IPR020843">
    <property type="entry name" value="ER"/>
</dbReference>
<keyword evidence="3" id="KW-1185">Reference proteome</keyword>
<dbReference type="GO" id="GO:0016491">
    <property type="term" value="F:oxidoreductase activity"/>
    <property type="evidence" value="ECO:0007669"/>
    <property type="project" value="UniProtKB-KW"/>
</dbReference>
<reference evidence="2 3" key="1">
    <citation type="submission" date="2024-09" db="EMBL/GenBank/DDBJ databases">
        <authorList>
            <person name="Sun Q."/>
            <person name="Mori K."/>
        </authorList>
    </citation>
    <scope>NUCLEOTIDE SEQUENCE [LARGE SCALE GENOMIC DNA]</scope>
    <source>
        <strain evidence="2 3">JCM 3307</strain>
    </source>
</reference>
<dbReference type="SUPFAM" id="SSF51735">
    <property type="entry name" value="NAD(P)-binding Rossmann-fold domains"/>
    <property type="match status" value="1"/>
</dbReference>
<name>A0ABV5MFQ3_9ACTN</name>
<dbReference type="InterPro" id="IPR011032">
    <property type="entry name" value="GroES-like_sf"/>
</dbReference>
<protein>
    <submittedName>
        <fullName evidence="2">NAD(P)-dependent alcohol dehydrogenase</fullName>
        <ecNumber evidence="2">1.1.1.-</ecNumber>
    </submittedName>
</protein>
<comment type="caution">
    <text evidence="2">The sequence shown here is derived from an EMBL/GenBank/DDBJ whole genome shotgun (WGS) entry which is preliminary data.</text>
</comment>
<dbReference type="InterPro" id="IPR013154">
    <property type="entry name" value="ADH-like_N"/>
</dbReference>
<dbReference type="Gene3D" id="3.40.50.720">
    <property type="entry name" value="NAD(P)-binding Rossmann-like Domain"/>
    <property type="match status" value="1"/>
</dbReference>
<dbReference type="SMART" id="SM00829">
    <property type="entry name" value="PKS_ER"/>
    <property type="match status" value="1"/>
</dbReference>
<dbReference type="CDD" id="cd08276">
    <property type="entry name" value="MDR7"/>
    <property type="match status" value="1"/>
</dbReference>
<dbReference type="RefSeq" id="WP_246656180.1">
    <property type="nucleotide sequence ID" value="NZ_CP061913.1"/>
</dbReference>
<accession>A0ABV5MFQ3</accession>
<dbReference type="Pfam" id="PF00107">
    <property type="entry name" value="ADH_zinc_N"/>
    <property type="match status" value="1"/>
</dbReference>
<evidence type="ECO:0000313" key="2">
    <source>
        <dbReference type="EMBL" id="MFB9447677.1"/>
    </source>
</evidence>
<keyword evidence="2" id="KW-0560">Oxidoreductase</keyword>
<proteinExistence type="predicted"/>
<dbReference type="InterPro" id="IPR036291">
    <property type="entry name" value="NAD(P)-bd_dom_sf"/>
</dbReference>
<dbReference type="Pfam" id="PF08240">
    <property type="entry name" value="ADH_N"/>
    <property type="match status" value="1"/>
</dbReference>
<evidence type="ECO:0000259" key="1">
    <source>
        <dbReference type="SMART" id="SM00829"/>
    </source>
</evidence>